<evidence type="ECO:0008006" key="4">
    <source>
        <dbReference type="Google" id="ProtNLM"/>
    </source>
</evidence>
<dbReference type="RefSeq" id="WP_244728080.1">
    <property type="nucleotide sequence ID" value="NZ_CP095045.1"/>
</dbReference>
<feature type="region of interest" description="Disordered" evidence="1">
    <location>
        <begin position="343"/>
        <end position="363"/>
    </location>
</feature>
<sequence length="363" mass="38284">MTARVGIDPDLARAAIEECYDAGWSDGLPLVPASRELVDRFLAVAGRDPDEVIGHLPQVDRSVTVELAAINAAMAGCLPEYFPVVLAAWEALMLERGAVGGGWQSTSGPAPIILVNGPIRGELGFNSTGGAFGPGFRANATVARAIGLIVRNAFGIHPHELEQATQGLPGRWSICVAENEEESPWPPLAAELGVPGDAVTATLLRTCEYVDNRHTSDPEQLLGDFADTIGRSGAWIFKHAMVGVILCPEHASRLAAGGYDRRAVAEWLAERSGRSTAQLAAAGKDRADENGVRSPGSADPPESFQRTLPPLGPENILIAVAGSRTAGISMVVRFFANWSGTSVPIRRGPDTRTTTAEPEGSGR</sequence>
<keyword evidence="3" id="KW-1185">Reference proteome</keyword>
<evidence type="ECO:0000313" key="3">
    <source>
        <dbReference type="Proteomes" id="UP000831786"/>
    </source>
</evidence>
<proteinExistence type="predicted"/>
<protein>
    <recommendedName>
        <fullName evidence="4">Thioredoxin</fullName>
    </recommendedName>
</protein>
<gene>
    <name evidence="2" type="ORF">MUN78_00475</name>
</gene>
<dbReference type="Proteomes" id="UP000831786">
    <property type="component" value="Chromosome"/>
</dbReference>
<reference evidence="2 3" key="1">
    <citation type="submission" date="2022-04" db="EMBL/GenBank/DDBJ databases">
        <title>Leucobacter sp. isolated from rhizosphere of garlic.</title>
        <authorList>
            <person name="Won M."/>
            <person name="Lee C.-M."/>
            <person name="Woen H.-Y."/>
            <person name="Kwon S.-W."/>
        </authorList>
    </citation>
    <scope>NUCLEOTIDE SEQUENCE [LARGE SCALE GENOMIC DNA]</scope>
    <source>
        <strain evidence="2 3">H21R-40</strain>
    </source>
</reference>
<accession>A0ABY4FM85</accession>
<organism evidence="2 3">
    <name type="scientific">Leucobacter allii</name>
    <dbReference type="NCBI Taxonomy" id="2932247"/>
    <lineage>
        <taxon>Bacteria</taxon>
        <taxon>Bacillati</taxon>
        <taxon>Actinomycetota</taxon>
        <taxon>Actinomycetes</taxon>
        <taxon>Micrococcales</taxon>
        <taxon>Microbacteriaceae</taxon>
        <taxon>Leucobacter</taxon>
    </lineage>
</organism>
<evidence type="ECO:0000256" key="1">
    <source>
        <dbReference type="SAM" id="MobiDB-lite"/>
    </source>
</evidence>
<evidence type="ECO:0000313" key="2">
    <source>
        <dbReference type="EMBL" id="UOQ57353.1"/>
    </source>
</evidence>
<name>A0ABY4FM85_9MICO</name>
<feature type="region of interest" description="Disordered" evidence="1">
    <location>
        <begin position="275"/>
        <end position="310"/>
    </location>
</feature>
<dbReference type="EMBL" id="CP095045">
    <property type="protein sequence ID" value="UOQ57353.1"/>
    <property type="molecule type" value="Genomic_DNA"/>
</dbReference>